<name>A0ABY0H2Z2_9PEZI</name>
<feature type="compositionally biased region" description="Acidic residues" evidence="1">
    <location>
        <begin position="193"/>
        <end position="207"/>
    </location>
</feature>
<feature type="compositionally biased region" description="Basic and acidic residues" evidence="1">
    <location>
        <begin position="160"/>
        <end position="192"/>
    </location>
</feature>
<evidence type="ECO:0000313" key="3">
    <source>
        <dbReference type="Proteomes" id="UP000294003"/>
    </source>
</evidence>
<sequence>MRPNLKVTRPSSGPTSPPRTPTATSPTFNRITAVNGHSSPQIKKSRHKAHPSNIHPIGGTKFSYSPAPRLEEISPRSTDSSDDESEFEPKSDSGSDSSINPPQQPVPNPPEVPKPVAQTVSASITVAEATFAIEEMSDLDPEDCDEDLDVLRPSGFEYPESDRSGSRSRHPPDMDPSVMKDFKDFHPFHDSDDMSEDDDDDEDQDDDEFHRNLLQKRQERRLRRMKSGSISKRTISERGSDSDKEDILPWHDGPETGLNTRRLRRKTDRHSLQFSGQYPEAIQELKEPNSDDEIILEDSEVFARELPYWTLMDVDSE</sequence>
<evidence type="ECO:0000256" key="1">
    <source>
        <dbReference type="SAM" id="MobiDB-lite"/>
    </source>
</evidence>
<dbReference type="EMBL" id="QJNS01000187">
    <property type="protein sequence ID" value="RYO83473.1"/>
    <property type="molecule type" value="Genomic_DNA"/>
</dbReference>
<reference evidence="2 3" key="1">
    <citation type="submission" date="2018-06" db="EMBL/GenBank/DDBJ databases">
        <title>Complete Genomes of Monosporascus.</title>
        <authorList>
            <person name="Robinson A.J."/>
            <person name="Natvig D.O."/>
        </authorList>
    </citation>
    <scope>NUCLEOTIDE SEQUENCE [LARGE SCALE GENOMIC DNA]</scope>
    <source>
        <strain evidence="2 3">CBS 609.92</strain>
    </source>
</reference>
<gene>
    <name evidence="2" type="ORF">DL762_006116</name>
</gene>
<feature type="compositionally biased region" description="Basic and acidic residues" evidence="1">
    <location>
        <begin position="234"/>
        <end position="254"/>
    </location>
</feature>
<feature type="region of interest" description="Disordered" evidence="1">
    <location>
        <begin position="1"/>
        <end position="120"/>
    </location>
</feature>
<accession>A0ABY0H2Z2</accession>
<dbReference type="Proteomes" id="UP000294003">
    <property type="component" value="Unassembled WGS sequence"/>
</dbReference>
<feature type="region of interest" description="Disordered" evidence="1">
    <location>
        <begin position="134"/>
        <end position="258"/>
    </location>
</feature>
<comment type="caution">
    <text evidence="2">The sequence shown here is derived from an EMBL/GenBank/DDBJ whole genome shotgun (WGS) entry which is preliminary data.</text>
</comment>
<feature type="compositionally biased region" description="Polar residues" evidence="1">
    <location>
        <begin position="28"/>
        <end position="42"/>
    </location>
</feature>
<organism evidence="2 3">
    <name type="scientific">Monosporascus cannonballus</name>
    <dbReference type="NCBI Taxonomy" id="155416"/>
    <lineage>
        <taxon>Eukaryota</taxon>
        <taxon>Fungi</taxon>
        <taxon>Dikarya</taxon>
        <taxon>Ascomycota</taxon>
        <taxon>Pezizomycotina</taxon>
        <taxon>Sordariomycetes</taxon>
        <taxon>Xylariomycetidae</taxon>
        <taxon>Xylariales</taxon>
        <taxon>Xylariales incertae sedis</taxon>
        <taxon>Monosporascus</taxon>
    </lineage>
</organism>
<keyword evidence="3" id="KW-1185">Reference proteome</keyword>
<proteinExistence type="predicted"/>
<feature type="compositionally biased region" description="Acidic residues" evidence="1">
    <location>
        <begin position="135"/>
        <end position="148"/>
    </location>
</feature>
<feature type="compositionally biased region" description="Pro residues" evidence="1">
    <location>
        <begin position="102"/>
        <end position="113"/>
    </location>
</feature>
<evidence type="ECO:0000313" key="2">
    <source>
        <dbReference type="EMBL" id="RYO83473.1"/>
    </source>
</evidence>
<protein>
    <submittedName>
        <fullName evidence="2">Uncharacterized protein</fullName>
    </submittedName>
</protein>